<gene>
    <name evidence="1" type="ORF">g.24836</name>
</gene>
<dbReference type="InterPro" id="IPR052778">
    <property type="entry name" value="Centrosome-WD_assoc"/>
</dbReference>
<reference evidence="1" key="1">
    <citation type="submission" date="2015-11" db="EMBL/GenBank/DDBJ databases">
        <title>De novo transcriptome assembly of four potential Pierce s Disease insect vectors from Arizona vineyards.</title>
        <authorList>
            <person name="Tassone E.E."/>
        </authorList>
    </citation>
    <scope>NUCLEOTIDE SEQUENCE</scope>
</reference>
<name>A0A1B6MD87_9HEMI</name>
<evidence type="ECO:0008006" key="2">
    <source>
        <dbReference type="Google" id="ProtNLM"/>
    </source>
</evidence>
<dbReference type="PANTHER" id="PTHR16220:SF0">
    <property type="entry name" value="WD REPEAT-CONTAINING PROTEIN WRAP73"/>
    <property type="match status" value="1"/>
</dbReference>
<accession>A0A1B6MD87</accession>
<dbReference type="InterPro" id="IPR015943">
    <property type="entry name" value="WD40/YVTN_repeat-like_dom_sf"/>
</dbReference>
<dbReference type="GO" id="GO:0005815">
    <property type="term" value="C:microtubule organizing center"/>
    <property type="evidence" value="ECO:0007669"/>
    <property type="project" value="TreeGrafter"/>
</dbReference>
<evidence type="ECO:0000313" key="1">
    <source>
        <dbReference type="EMBL" id="JAT33880.1"/>
    </source>
</evidence>
<proteinExistence type="predicted"/>
<dbReference type="Gene3D" id="2.130.10.10">
    <property type="entry name" value="YVTN repeat-like/Quinoprotein amine dehydrogenase"/>
    <property type="match status" value="1"/>
</dbReference>
<organism evidence="1">
    <name type="scientific">Graphocephala atropunctata</name>
    <dbReference type="NCBI Taxonomy" id="36148"/>
    <lineage>
        <taxon>Eukaryota</taxon>
        <taxon>Metazoa</taxon>
        <taxon>Ecdysozoa</taxon>
        <taxon>Arthropoda</taxon>
        <taxon>Hexapoda</taxon>
        <taxon>Insecta</taxon>
        <taxon>Pterygota</taxon>
        <taxon>Neoptera</taxon>
        <taxon>Paraneoptera</taxon>
        <taxon>Hemiptera</taxon>
        <taxon>Auchenorrhyncha</taxon>
        <taxon>Membracoidea</taxon>
        <taxon>Cicadellidae</taxon>
        <taxon>Cicadellinae</taxon>
        <taxon>Cicadellini</taxon>
        <taxon>Graphocephala</taxon>
    </lineage>
</organism>
<dbReference type="PANTHER" id="PTHR16220">
    <property type="entry name" value="WD REPEAT PROTEIN 8-RELATED"/>
    <property type="match status" value="1"/>
</dbReference>
<dbReference type="EMBL" id="GEBQ01006097">
    <property type="protein sequence ID" value="JAT33880.1"/>
    <property type="molecule type" value="Transcribed_RNA"/>
</dbReference>
<dbReference type="AlphaFoldDB" id="A0A1B6MD87"/>
<protein>
    <recommendedName>
        <fullName evidence="2">WD repeat-containing protein WRAP73</fullName>
    </recommendedName>
</protein>
<dbReference type="SUPFAM" id="SSF82171">
    <property type="entry name" value="DPP6 N-terminal domain-like"/>
    <property type="match status" value="1"/>
</dbReference>
<dbReference type="GO" id="GO:1990811">
    <property type="term" value="C:MWP complex"/>
    <property type="evidence" value="ECO:0007669"/>
    <property type="project" value="TreeGrafter"/>
</dbReference>
<sequence>MNVTDIADDGSVFTCIYNSSLMIYDVFKNKLLHSLIEKPETTKTKILKISPMKTAVAWLKSVPNQLSVIHINSKSASNISASTDYSFEYILWCPHGEYLTVFSSLSIFTDVYSVGDNKVEHITKISGAKFDDLGCPIAQFSPDGEYFASVNIFNNGHSISVYCITNSSWIHVQMIKVTDCLAVGGALWCQDSASLLVWEGCAAADLSLRLVTVDGRVEQSLRADAAPITTVSLSGCGRMAALHSSDARVRILDLLTWQLGSMGVLVHCPIVHESSARSRLREMADQELISVCEPIAPTLCELNHDESRARHLRLLRFSSDVRYLATYDPIFPNTLWLWDLTSKLPLDTIIKLADNSYVLGLQWQDDKALLAVTLSNSRVLVWTPQQSVIINHWDKPFCLTAETYLATLL</sequence>